<reference evidence="2" key="1">
    <citation type="journal article" date="2020" name="Stud. Mycol.">
        <title>101 Dothideomycetes genomes: a test case for predicting lifestyles and emergence of pathogens.</title>
        <authorList>
            <person name="Haridas S."/>
            <person name="Albert R."/>
            <person name="Binder M."/>
            <person name="Bloem J."/>
            <person name="Labutti K."/>
            <person name="Salamov A."/>
            <person name="Andreopoulos B."/>
            <person name="Baker S."/>
            <person name="Barry K."/>
            <person name="Bills G."/>
            <person name="Bluhm B."/>
            <person name="Cannon C."/>
            <person name="Castanera R."/>
            <person name="Culley D."/>
            <person name="Daum C."/>
            <person name="Ezra D."/>
            <person name="Gonzalez J."/>
            <person name="Henrissat B."/>
            <person name="Kuo A."/>
            <person name="Liang C."/>
            <person name="Lipzen A."/>
            <person name="Lutzoni F."/>
            <person name="Magnuson J."/>
            <person name="Mondo S."/>
            <person name="Nolan M."/>
            <person name="Ohm R."/>
            <person name="Pangilinan J."/>
            <person name="Park H.-J."/>
            <person name="Ramirez L."/>
            <person name="Alfaro M."/>
            <person name="Sun H."/>
            <person name="Tritt A."/>
            <person name="Yoshinaga Y."/>
            <person name="Zwiers L.-H."/>
            <person name="Turgeon B."/>
            <person name="Goodwin S."/>
            <person name="Spatafora J."/>
            <person name="Crous P."/>
            <person name="Grigoriev I."/>
        </authorList>
    </citation>
    <scope>NUCLEOTIDE SEQUENCE</scope>
    <source>
        <strain evidence="2">SCOH1-5</strain>
    </source>
</reference>
<name>A0A6A6F981_9PEZI</name>
<keyword evidence="1" id="KW-0732">Signal</keyword>
<sequence length="52" mass="5814">MNSLMISLLLSLFSLSLSLSLTPTRHVFFGWISTPVSMLNTPHSTFSMSPER</sequence>
<feature type="signal peptide" evidence="1">
    <location>
        <begin position="1"/>
        <end position="20"/>
    </location>
</feature>
<dbReference type="EMBL" id="ML992684">
    <property type="protein sequence ID" value="KAF2209943.1"/>
    <property type="molecule type" value="Genomic_DNA"/>
</dbReference>
<feature type="chain" id="PRO_5025580487" evidence="1">
    <location>
        <begin position="21"/>
        <end position="52"/>
    </location>
</feature>
<keyword evidence="3" id="KW-1185">Reference proteome</keyword>
<gene>
    <name evidence="2" type="ORF">CERZMDRAFT_113659</name>
</gene>
<dbReference type="Proteomes" id="UP000799539">
    <property type="component" value="Unassembled WGS sequence"/>
</dbReference>
<organism evidence="2 3">
    <name type="scientific">Cercospora zeae-maydis SCOH1-5</name>
    <dbReference type="NCBI Taxonomy" id="717836"/>
    <lineage>
        <taxon>Eukaryota</taxon>
        <taxon>Fungi</taxon>
        <taxon>Dikarya</taxon>
        <taxon>Ascomycota</taxon>
        <taxon>Pezizomycotina</taxon>
        <taxon>Dothideomycetes</taxon>
        <taxon>Dothideomycetidae</taxon>
        <taxon>Mycosphaerellales</taxon>
        <taxon>Mycosphaerellaceae</taxon>
        <taxon>Cercospora</taxon>
    </lineage>
</organism>
<evidence type="ECO:0000313" key="2">
    <source>
        <dbReference type="EMBL" id="KAF2209943.1"/>
    </source>
</evidence>
<protein>
    <submittedName>
        <fullName evidence="2">Uncharacterized protein</fullName>
    </submittedName>
</protein>
<accession>A0A6A6F981</accession>
<evidence type="ECO:0000256" key="1">
    <source>
        <dbReference type="SAM" id="SignalP"/>
    </source>
</evidence>
<proteinExistence type="predicted"/>
<dbReference type="AlphaFoldDB" id="A0A6A6F981"/>
<evidence type="ECO:0000313" key="3">
    <source>
        <dbReference type="Proteomes" id="UP000799539"/>
    </source>
</evidence>